<proteinExistence type="predicted"/>
<accession>A0A5S9P744</accession>
<evidence type="ECO:0000313" key="1">
    <source>
        <dbReference type="EMBL" id="CAA0099307.1"/>
    </source>
</evidence>
<organism evidence="1 2">
    <name type="scientific">Starkeya nomas</name>
    <dbReference type="NCBI Taxonomy" id="2666134"/>
    <lineage>
        <taxon>Bacteria</taxon>
        <taxon>Pseudomonadati</taxon>
        <taxon>Pseudomonadota</taxon>
        <taxon>Alphaproteobacteria</taxon>
        <taxon>Hyphomicrobiales</taxon>
        <taxon>Xanthobacteraceae</taxon>
        <taxon>Starkeya</taxon>
    </lineage>
</organism>
<protein>
    <submittedName>
        <fullName evidence="1">Uncharacterized protein</fullName>
    </submittedName>
</protein>
<evidence type="ECO:0000313" key="2">
    <source>
        <dbReference type="Proteomes" id="UP000433050"/>
    </source>
</evidence>
<dbReference type="Proteomes" id="UP000433050">
    <property type="component" value="Unassembled WGS sequence"/>
</dbReference>
<dbReference type="AlphaFoldDB" id="A0A5S9P744"/>
<sequence length="102" mass="11132">MTYPYNGGGDHGGSSDFDWELDVNYDFNLEVYVDFDTDVNYDSEYNADPEVNVCVDIEGNFAGFAVDVQAIGEDTATEVNLAVITLEDEYSSITLTGYSAVG</sequence>
<name>A0A5S9P744_9HYPH</name>
<reference evidence="1 2" key="1">
    <citation type="submission" date="2019-12" db="EMBL/GenBank/DDBJ databases">
        <authorList>
            <person name="Reyes-Prieto M."/>
        </authorList>
    </citation>
    <scope>NUCLEOTIDE SEQUENCE [LARGE SCALE GENOMIC DNA]</scope>
    <source>
        <strain evidence="1">HF14-78462</strain>
    </source>
</reference>
<gene>
    <name evidence="1" type="ORF">STARVERO_02420</name>
</gene>
<dbReference type="RefSeq" id="WP_159599015.1">
    <property type="nucleotide sequence ID" value="NZ_CACSAS010000001.1"/>
</dbReference>
<dbReference type="EMBL" id="CACSAS010000001">
    <property type="protein sequence ID" value="CAA0099307.1"/>
    <property type="molecule type" value="Genomic_DNA"/>
</dbReference>
<keyword evidence="2" id="KW-1185">Reference proteome</keyword>